<proteinExistence type="predicted"/>
<dbReference type="AlphaFoldDB" id="A0A5R9DYX6"/>
<dbReference type="Proteomes" id="UP000305921">
    <property type="component" value="Unassembled WGS sequence"/>
</dbReference>
<evidence type="ECO:0000313" key="3">
    <source>
        <dbReference type="Proteomes" id="UP000305921"/>
    </source>
</evidence>
<protein>
    <submittedName>
        <fullName evidence="2">Uncharacterized protein</fullName>
    </submittedName>
</protein>
<dbReference type="EMBL" id="VAWE01000001">
    <property type="protein sequence ID" value="TLQ42397.1"/>
    <property type="molecule type" value="Genomic_DNA"/>
</dbReference>
<keyword evidence="1" id="KW-0732">Signal</keyword>
<reference evidence="2 3" key="1">
    <citation type="submission" date="2019-05" db="EMBL/GenBank/DDBJ databases">
        <title>Streptomyces marianii sp. nov., a novel marine actinomycete from southern coast of India.</title>
        <authorList>
            <person name="Iniyan A.M."/>
            <person name="Wink J."/>
            <person name="Ramprasad E."/>
            <person name="Ramana C.V."/>
            <person name="Bunk B."/>
            <person name="Sproer C."/>
            <person name="Joseph F.-J.R.S."/>
            <person name="Vincent S.G.P."/>
        </authorList>
    </citation>
    <scope>NUCLEOTIDE SEQUENCE [LARGE SCALE GENOMIC DNA]</scope>
    <source>
        <strain evidence="2 3">ICN19</strain>
    </source>
</reference>
<feature type="chain" id="PRO_5024420633" evidence="1">
    <location>
        <begin position="26"/>
        <end position="94"/>
    </location>
</feature>
<name>A0A5R9DYX6_9ACTN</name>
<organism evidence="2 3">
    <name type="scientific">Streptomyces marianii</name>
    <dbReference type="NCBI Taxonomy" id="1817406"/>
    <lineage>
        <taxon>Bacteria</taxon>
        <taxon>Bacillati</taxon>
        <taxon>Actinomycetota</taxon>
        <taxon>Actinomycetes</taxon>
        <taxon>Kitasatosporales</taxon>
        <taxon>Streptomycetaceae</taxon>
        <taxon>Streptomyces</taxon>
    </lineage>
</organism>
<comment type="caution">
    <text evidence="2">The sequence shown here is derived from an EMBL/GenBank/DDBJ whole genome shotgun (WGS) entry which is preliminary data.</text>
</comment>
<evidence type="ECO:0000313" key="2">
    <source>
        <dbReference type="EMBL" id="TLQ42397.1"/>
    </source>
</evidence>
<sequence length="94" mass="9129">MRASRAVAVAITACAAMGATSPVVAATATGGGNGPANVRLSPSEVHQGSTLTILVDGCHRGGTVSSNAFPAANLSADRGGFYGPSGKRAGTRST</sequence>
<dbReference type="RefSeq" id="WP_138051807.1">
    <property type="nucleotide sequence ID" value="NZ_VAWE01000001.1"/>
</dbReference>
<evidence type="ECO:0000256" key="1">
    <source>
        <dbReference type="SAM" id="SignalP"/>
    </source>
</evidence>
<gene>
    <name evidence="2" type="ORF">FEF34_03470</name>
</gene>
<accession>A0A5R9DYX6</accession>
<feature type="signal peptide" evidence="1">
    <location>
        <begin position="1"/>
        <end position="25"/>
    </location>
</feature>
<dbReference type="OrthoDB" id="4329649at2"/>
<keyword evidence="3" id="KW-1185">Reference proteome</keyword>